<dbReference type="PROSITE" id="PS50053">
    <property type="entry name" value="UBIQUITIN_2"/>
    <property type="match status" value="1"/>
</dbReference>
<protein>
    <recommendedName>
        <fullName evidence="1">Ubiquitin-like domain-containing protein</fullName>
    </recommendedName>
</protein>
<organism evidence="2 3">
    <name type="scientific">Stentor coeruleus</name>
    <dbReference type="NCBI Taxonomy" id="5963"/>
    <lineage>
        <taxon>Eukaryota</taxon>
        <taxon>Sar</taxon>
        <taxon>Alveolata</taxon>
        <taxon>Ciliophora</taxon>
        <taxon>Postciliodesmatophora</taxon>
        <taxon>Heterotrichea</taxon>
        <taxon>Heterotrichida</taxon>
        <taxon>Stentoridae</taxon>
        <taxon>Stentor</taxon>
    </lineage>
</organism>
<dbReference type="InterPro" id="IPR000626">
    <property type="entry name" value="Ubiquitin-like_dom"/>
</dbReference>
<keyword evidence="3" id="KW-1185">Reference proteome</keyword>
<dbReference type="CDD" id="cd17039">
    <property type="entry name" value="Ubl_ubiquitin_like"/>
    <property type="match status" value="1"/>
</dbReference>
<evidence type="ECO:0000259" key="1">
    <source>
        <dbReference type="PROSITE" id="PS50053"/>
    </source>
</evidence>
<dbReference type="AlphaFoldDB" id="A0A1R2C693"/>
<evidence type="ECO:0000313" key="2">
    <source>
        <dbReference type="EMBL" id="OMJ84536.1"/>
    </source>
</evidence>
<name>A0A1R2C693_9CILI</name>
<dbReference type="OrthoDB" id="9994687at2759"/>
<feature type="domain" description="Ubiquitin-like" evidence="1">
    <location>
        <begin position="91"/>
        <end position="168"/>
    </location>
</feature>
<reference evidence="2 3" key="1">
    <citation type="submission" date="2016-11" db="EMBL/GenBank/DDBJ databases">
        <title>The macronuclear genome of Stentor coeruleus: a giant cell with tiny introns.</title>
        <authorList>
            <person name="Slabodnick M."/>
            <person name="Ruby J.G."/>
            <person name="Reiff S.B."/>
            <person name="Swart E.C."/>
            <person name="Gosai S."/>
            <person name="Prabakaran S."/>
            <person name="Witkowska E."/>
            <person name="Larue G.E."/>
            <person name="Fisher S."/>
            <person name="Freeman R.M."/>
            <person name="Gunawardena J."/>
            <person name="Chu W."/>
            <person name="Stover N.A."/>
            <person name="Gregory B.D."/>
            <person name="Nowacki M."/>
            <person name="Derisi J."/>
            <person name="Roy S.W."/>
            <person name="Marshall W.F."/>
            <person name="Sood P."/>
        </authorList>
    </citation>
    <scope>NUCLEOTIDE SEQUENCE [LARGE SCALE GENOMIC DNA]</scope>
    <source>
        <strain evidence="2">WM001</strain>
    </source>
</reference>
<dbReference type="InterPro" id="IPR029071">
    <property type="entry name" value="Ubiquitin-like_domsf"/>
</dbReference>
<sequence length="278" mass="31465">MGCKNSKTDINVHMSLDSRFFEDSLITCTKPINSPVQELFKEAKKKLKNKGECFDMKLCVGGKYIDSCSVLSLKQLGVYENSKVVIGVRTNTIKLKVLIQGETPTKASVSMKKDKTILNLKQKLMKCTKSDDLIVLFRNIALPDSTLIKQLNLEENEIITLIVKSENNLVATWKYKTPGFIIEGLCMNSECQGYRQRVCVPRGFGHFDISNEISNMQSCPCCGVTLSRIVGLGVAWCQYSAEFFQEQMPNRKEKVESFFDMPKDWNLQSIDVFALHSE</sequence>
<evidence type="ECO:0000313" key="3">
    <source>
        <dbReference type="Proteomes" id="UP000187209"/>
    </source>
</evidence>
<comment type="caution">
    <text evidence="2">The sequence shown here is derived from an EMBL/GenBank/DDBJ whole genome shotgun (WGS) entry which is preliminary data.</text>
</comment>
<dbReference type="SUPFAM" id="SSF54236">
    <property type="entry name" value="Ubiquitin-like"/>
    <property type="match status" value="1"/>
</dbReference>
<gene>
    <name evidence="2" type="ORF">SteCoe_14343</name>
</gene>
<proteinExistence type="predicted"/>
<dbReference type="EMBL" id="MPUH01000266">
    <property type="protein sequence ID" value="OMJ84536.1"/>
    <property type="molecule type" value="Genomic_DNA"/>
</dbReference>
<dbReference type="Proteomes" id="UP000187209">
    <property type="component" value="Unassembled WGS sequence"/>
</dbReference>
<accession>A0A1R2C693</accession>